<dbReference type="GeneID" id="93623298"/>
<dbReference type="RefSeq" id="XP_067527018.1">
    <property type="nucleotide sequence ID" value="XM_067670917.1"/>
</dbReference>
<protein>
    <submittedName>
        <fullName evidence="1">Uncharacterized protein</fullName>
    </submittedName>
</protein>
<sequence length="69" mass="8171">MIKCGIWEYLSWIMDKESFQLSNLFKYLQCAVTLMVGYKYRHSPGSPLTRRRGWLAALSSMKKSNREYT</sequence>
<dbReference type="InParanoid" id="I1CT42"/>
<dbReference type="AlphaFoldDB" id="I1CT42"/>
<evidence type="ECO:0000313" key="2">
    <source>
        <dbReference type="Proteomes" id="UP000009138"/>
    </source>
</evidence>
<dbReference type="EMBL" id="CH476750">
    <property type="protein sequence ID" value="EIE91622.1"/>
    <property type="molecule type" value="Genomic_DNA"/>
</dbReference>
<dbReference type="VEuPathDB" id="FungiDB:RO3G_16333"/>
<keyword evidence="2" id="KW-1185">Reference proteome</keyword>
<name>I1CT42_RHIO9</name>
<reference evidence="1 2" key="1">
    <citation type="journal article" date="2009" name="PLoS Genet.">
        <title>Genomic analysis of the basal lineage fungus Rhizopus oryzae reveals a whole-genome duplication.</title>
        <authorList>
            <person name="Ma L.-J."/>
            <person name="Ibrahim A.S."/>
            <person name="Skory C."/>
            <person name="Grabherr M.G."/>
            <person name="Burger G."/>
            <person name="Butler M."/>
            <person name="Elias M."/>
            <person name="Idnurm A."/>
            <person name="Lang B.F."/>
            <person name="Sone T."/>
            <person name="Abe A."/>
            <person name="Calvo S.E."/>
            <person name="Corrochano L.M."/>
            <person name="Engels R."/>
            <person name="Fu J."/>
            <person name="Hansberg W."/>
            <person name="Kim J.-M."/>
            <person name="Kodira C.D."/>
            <person name="Koehrsen M.J."/>
            <person name="Liu B."/>
            <person name="Miranda-Saavedra D."/>
            <person name="O'Leary S."/>
            <person name="Ortiz-Castellanos L."/>
            <person name="Poulter R."/>
            <person name="Rodriguez-Romero J."/>
            <person name="Ruiz-Herrera J."/>
            <person name="Shen Y.-Q."/>
            <person name="Zeng Q."/>
            <person name="Galagan J."/>
            <person name="Birren B.W."/>
            <person name="Cuomo C.A."/>
            <person name="Wickes B.L."/>
        </authorList>
    </citation>
    <scope>NUCLEOTIDE SEQUENCE [LARGE SCALE GENOMIC DNA]</scope>
    <source>
        <strain evidence="2">RA 99-880 / ATCC MYA-4621 / FGSC 9543 / NRRL 43880</strain>
    </source>
</reference>
<organism evidence="1 2">
    <name type="scientific">Rhizopus delemar (strain RA 99-880 / ATCC MYA-4621 / FGSC 9543 / NRRL 43880)</name>
    <name type="common">Mucormycosis agent</name>
    <name type="synonym">Rhizopus arrhizus var. delemar</name>
    <dbReference type="NCBI Taxonomy" id="246409"/>
    <lineage>
        <taxon>Eukaryota</taxon>
        <taxon>Fungi</taxon>
        <taxon>Fungi incertae sedis</taxon>
        <taxon>Mucoromycota</taxon>
        <taxon>Mucoromycotina</taxon>
        <taxon>Mucoromycetes</taxon>
        <taxon>Mucorales</taxon>
        <taxon>Mucorineae</taxon>
        <taxon>Rhizopodaceae</taxon>
        <taxon>Rhizopus</taxon>
    </lineage>
</organism>
<dbReference type="Proteomes" id="UP000009138">
    <property type="component" value="Unassembled WGS sequence"/>
</dbReference>
<accession>I1CT42</accession>
<proteinExistence type="predicted"/>
<gene>
    <name evidence="1" type="ORF">RO3G_16333</name>
</gene>
<evidence type="ECO:0000313" key="1">
    <source>
        <dbReference type="EMBL" id="EIE91622.1"/>
    </source>
</evidence>